<comment type="caution">
    <text evidence="2">The sequence shown here is derived from an EMBL/GenBank/DDBJ whole genome shotgun (WGS) entry which is preliminary data.</text>
</comment>
<dbReference type="Proteomes" id="UP000441336">
    <property type="component" value="Unassembled WGS sequence"/>
</dbReference>
<dbReference type="Gene3D" id="1.20.120.1780">
    <property type="entry name" value="UbiA prenyltransferase"/>
    <property type="match status" value="1"/>
</dbReference>
<feature type="transmembrane region" description="Helical" evidence="1">
    <location>
        <begin position="253"/>
        <end position="272"/>
    </location>
</feature>
<evidence type="ECO:0000256" key="1">
    <source>
        <dbReference type="SAM" id="Phobius"/>
    </source>
</evidence>
<organism evidence="2 3">
    <name type="scientific">Hymenobacter ginkgonis</name>
    <dbReference type="NCBI Taxonomy" id="2682976"/>
    <lineage>
        <taxon>Bacteria</taxon>
        <taxon>Pseudomonadati</taxon>
        <taxon>Bacteroidota</taxon>
        <taxon>Cytophagia</taxon>
        <taxon>Cytophagales</taxon>
        <taxon>Hymenobacteraceae</taxon>
        <taxon>Hymenobacter</taxon>
    </lineage>
</organism>
<evidence type="ECO:0008006" key="4">
    <source>
        <dbReference type="Google" id="ProtNLM"/>
    </source>
</evidence>
<keyword evidence="1" id="KW-0812">Transmembrane</keyword>
<feature type="transmembrane region" description="Helical" evidence="1">
    <location>
        <begin position="29"/>
        <end position="49"/>
    </location>
</feature>
<feature type="transmembrane region" description="Helical" evidence="1">
    <location>
        <begin position="161"/>
        <end position="182"/>
    </location>
</feature>
<proteinExistence type="predicted"/>
<gene>
    <name evidence="2" type="ORF">GO988_08560</name>
</gene>
<dbReference type="AlphaFoldDB" id="A0A7K1TDC6"/>
<feature type="transmembrane region" description="Helical" evidence="1">
    <location>
        <begin position="128"/>
        <end position="149"/>
    </location>
</feature>
<dbReference type="EMBL" id="WQKZ01000002">
    <property type="protein sequence ID" value="MVN76374.1"/>
    <property type="molecule type" value="Genomic_DNA"/>
</dbReference>
<protein>
    <recommendedName>
        <fullName evidence="4">Ubiquinone biosynthesis protein UbiA</fullName>
    </recommendedName>
</protein>
<feature type="transmembrane region" description="Helical" evidence="1">
    <location>
        <begin position="104"/>
        <end position="122"/>
    </location>
</feature>
<evidence type="ECO:0000313" key="3">
    <source>
        <dbReference type="Proteomes" id="UP000441336"/>
    </source>
</evidence>
<feature type="transmembrane region" description="Helical" evidence="1">
    <location>
        <begin position="223"/>
        <end position="247"/>
    </location>
</feature>
<evidence type="ECO:0000313" key="2">
    <source>
        <dbReference type="EMBL" id="MVN76374.1"/>
    </source>
</evidence>
<feature type="transmembrane region" description="Helical" evidence="1">
    <location>
        <begin position="279"/>
        <end position="298"/>
    </location>
</feature>
<feature type="transmembrane region" description="Helical" evidence="1">
    <location>
        <begin position="61"/>
        <end position="83"/>
    </location>
</feature>
<keyword evidence="3" id="KW-1185">Reference proteome</keyword>
<reference evidence="2 3" key="1">
    <citation type="submission" date="2019-12" db="EMBL/GenBank/DDBJ databases">
        <title>Hymenobacter sp. HMF4947 Genome sequencing and assembly.</title>
        <authorList>
            <person name="Kang H."/>
            <person name="Cha I."/>
            <person name="Kim H."/>
            <person name="Joh K."/>
        </authorList>
    </citation>
    <scope>NUCLEOTIDE SEQUENCE [LARGE SCALE GENOMIC DNA]</scope>
    <source>
        <strain evidence="2 3">HMF4947</strain>
    </source>
</reference>
<keyword evidence="1" id="KW-0472">Membrane</keyword>
<name>A0A7K1TDC6_9BACT</name>
<accession>A0A7K1TDC6</accession>
<dbReference type="RefSeq" id="WP_157564211.1">
    <property type="nucleotide sequence ID" value="NZ_WQKZ01000002.1"/>
</dbReference>
<sequence length="299" mass="31263">MTASFRRAAVSLPPSVPSTRALPLRLLDALLYSSAWLAAAAAAQTAAALRLWPGVGGSAGAHVVVLVFAVTLLTYNLDAALPFKHGQPAGTSGRKAWQQRHRPAMLALAGAAALTGAYLLLIDGWVHFLPLLLPLAALAIGYSWPVLPWRGRWRAIREVPLLKVFLIAGVWTVVTVGLPALALHQPLASARGLLVQRFCLVVALAIVFDIRDYSRDRAVGLRTFPVLLGVGGAKAVSLSFLAGAVAAGLAREAAPLAVLLPAVAAASVIIAAHEGRGDYFFALLTDGVLLVAAAAYFVL</sequence>
<feature type="transmembrane region" description="Helical" evidence="1">
    <location>
        <begin position="194"/>
        <end position="211"/>
    </location>
</feature>
<keyword evidence="1" id="KW-1133">Transmembrane helix</keyword>